<dbReference type="EMBL" id="JAFIRN010000004">
    <property type="protein sequence ID" value="KAG5850282.1"/>
    <property type="molecule type" value="Genomic_DNA"/>
</dbReference>
<dbReference type="GO" id="GO:0003729">
    <property type="term" value="F:mRNA binding"/>
    <property type="evidence" value="ECO:0007669"/>
    <property type="project" value="TreeGrafter"/>
</dbReference>
<accession>A0A9D3MLY8</accession>
<dbReference type="Proteomes" id="UP001044222">
    <property type="component" value="Unassembled WGS sequence"/>
</dbReference>
<proteinExistence type="predicted"/>
<evidence type="ECO:0000313" key="2">
    <source>
        <dbReference type="EMBL" id="KAG5850282.1"/>
    </source>
</evidence>
<dbReference type="Gene3D" id="1.25.40.180">
    <property type="match status" value="2"/>
</dbReference>
<dbReference type="Pfam" id="PF02854">
    <property type="entry name" value="MIF4G"/>
    <property type="match status" value="2"/>
</dbReference>
<dbReference type="GO" id="GO:0016281">
    <property type="term" value="C:eukaryotic translation initiation factor 4F complex"/>
    <property type="evidence" value="ECO:0007669"/>
    <property type="project" value="TreeGrafter"/>
</dbReference>
<evidence type="ECO:0000259" key="1">
    <source>
        <dbReference type="SMART" id="SM00543"/>
    </source>
</evidence>
<feature type="domain" description="MIF4G" evidence="1">
    <location>
        <begin position="291"/>
        <end position="491"/>
    </location>
</feature>
<gene>
    <name evidence="2" type="ORF">ANANG_G00080570</name>
</gene>
<dbReference type="SUPFAM" id="SSF48371">
    <property type="entry name" value="ARM repeat"/>
    <property type="match status" value="2"/>
</dbReference>
<reference evidence="2" key="1">
    <citation type="submission" date="2021-01" db="EMBL/GenBank/DDBJ databases">
        <title>A chromosome-scale assembly of European eel, Anguilla anguilla.</title>
        <authorList>
            <person name="Henkel C."/>
            <person name="Jong-Raadsen S.A."/>
            <person name="Dufour S."/>
            <person name="Weltzien F.-A."/>
            <person name="Palstra A.P."/>
            <person name="Pelster B."/>
            <person name="Spaink H.P."/>
            <person name="Van Den Thillart G.E."/>
            <person name="Jansen H."/>
            <person name="Zahm M."/>
            <person name="Klopp C."/>
            <person name="Cedric C."/>
            <person name="Louis A."/>
            <person name="Berthelot C."/>
            <person name="Parey E."/>
            <person name="Roest Crollius H."/>
            <person name="Montfort J."/>
            <person name="Robinson-Rechavi M."/>
            <person name="Bucao C."/>
            <person name="Bouchez O."/>
            <person name="Gislard M."/>
            <person name="Lluch J."/>
            <person name="Milhes M."/>
            <person name="Lampietro C."/>
            <person name="Lopez Roques C."/>
            <person name="Donnadieu C."/>
            <person name="Braasch I."/>
            <person name="Desvignes T."/>
            <person name="Postlethwait J."/>
            <person name="Bobe J."/>
            <person name="Guiguen Y."/>
            <person name="Dirks R."/>
        </authorList>
    </citation>
    <scope>NUCLEOTIDE SEQUENCE</scope>
    <source>
        <strain evidence="2">Tag_6206</strain>
        <tissue evidence="2">Liver</tissue>
    </source>
</reference>
<feature type="domain" description="MIF4G" evidence="1">
    <location>
        <begin position="2"/>
        <end position="189"/>
    </location>
</feature>
<keyword evidence="3" id="KW-1185">Reference proteome</keyword>
<dbReference type="InterPro" id="IPR016024">
    <property type="entry name" value="ARM-type_fold"/>
</dbReference>
<evidence type="ECO:0000313" key="3">
    <source>
        <dbReference type="Proteomes" id="UP001044222"/>
    </source>
</evidence>
<dbReference type="PANTHER" id="PTHR23253:SF10">
    <property type="entry name" value="EUKARYOTIC TRANSLATION INITIATION FACTOR 4 GAMMA 1"/>
    <property type="match status" value="1"/>
</dbReference>
<dbReference type="InterPro" id="IPR003890">
    <property type="entry name" value="MIF4G-like_typ-3"/>
</dbReference>
<sequence>MITEPHLSEVTELTIDTEERLRGIAAIVFEKAVSEPKFSAIYAQLCHCLKEMNVLSNGSPGVTLNFRLVLLNLCRVEFKKLDEGALTDKVNGHCQRSLGNMRFIGELFKLEMMKDKVVHSCINNLLSNQSEEALECLCCLLTTVGQNLDNDKYLMDEYFYRVRRIIKEGRTSSRIRFLLQDVLDLRKNNWLCRKAEQGPKTIQQVRKQAEMERLRERNIVQQFHAKRDNWRHGGRDLWVHEQQNPAWSHSCPLKELPKEEDVWKPATKRLSEVVRDRREEDLKAAKTQELYRSMHSVLDRLAPEMFGHLMRQVNEFDINTEERLRGIAAIIFEKAISEPRFTTTCAKMCHCLREINAPLTENSRDSLNFRLVLLKLCRMEFKKLDEDHKEEEKQHQRSLSNMKFIGELFKLKMVRETVMHSCISKMLIMQTDVALECLCCLLSTIGNILDCDEQHLMDGYMHQMEALINKRQISPQVSLLLQDIVDLRKNYWFPQKTELADRPICQNSTEVKLEEMQDRTEEQQQLVLEVDSYDVGVPHLALRQSIELQDEGQNTAIIPANHNPEPCQCLFTQAGTKQLDKLDFYTQLPIPRQNGTWRGHGMEQELGRLSSSTLNLLPTLLLSSTFTSSLHIMLHGNWIPDSAEVKHQFSLSESLGSSSDASQLVVKGPERHALLTLPALPAPANPASALPVTTKDELQKVSAATDMKKMLLCVQQSNSTLQILMVEQSFIECDTTGIVIRRLVKVGPLQPRELRRLRRILHRTQESLLPLTPLLLCTDREVSVPAVPLDRTGVQEVEILFLSENQMKHGLLWAQREEEHHQKLSLPEEEDVSTFVTKKKMSLTWQTVEAQEHQMPLER</sequence>
<dbReference type="GO" id="GO:0003743">
    <property type="term" value="F:translation initiation factor activity"/>
    <property type="evidence" value="ECO:0007669"/>
    <property type="project" value="TreeGrafter"/>
</dbReference>
<dbReference type="PANTHER" id="PTHR23253">
    <property type="entry name" value="EUKARYOTIC TRANSLATION INITIATION FACTOR 4 GAMMA"/>
    <property type="match status" value="1"/>
</dbReference>
<comment type="caution">
    <text evidence="2">The sequence shown here is derived from an EMBL/GenBank/DDBJ whole genome shotgun (WGS) entry which is preliminary data.</text>
</comment>
<dbReference type="AlphaFoldDB" id="A0A9D3MLY8"/>
<organism evidence="2 3">
    <name type="scientific">Anguilla anguilla</name>
    <name type="common">European freshwater eel</name>
    <name type="synonym">Muraena anguilla</name>
    <dbReference type="NCBI Taxonomy" id="7936"/>
    <lineage>
        <taxon>Eukaryota</taxon>
        <taxon>Metazoa</taxon>
        <taxon>Chordata</taxon>
        <taxon>Craniata</taxon>
        <taxon>Vertebrata</taxon>
        <taxon>Euteleostomi</taxon>
        <taxon>Actinopterygii</taxon>
        <taxon>Neopterygii</taxon>
        <taxon>Teleostei</taxon>
        <taxon>Anguilliformes</taxon>
        <taxon>Anguillidae</taxon>
        <taxon>Anguilla</taxon>
    </lineage>
</organism>
<name>A0A9D3MLY8_ANGAN</name>
<protein>
    <recommendedName>
        <fullName evidence="1">MIF4G domain-containing protein</fullName>
    </recommendedName>
</protein>
<dbReference type="SMART" id="SM00543">
    <property type="entry name" value="MIF4G"/>
    <property type="match status" value="2"/>
</dbReference>